<keyword evidence="2" id="KW-1185">Reference proteome</keyword>
<reference evidence="1" key="1">
    <citation type="journal article" date="2018" name="Genome Biol. Evol.">
        <title>Genomics and development of Lentinus tigrinus, a white-rot wood-decaying mushroom with dimorphic fruiting bodies.</title>
        <authorList>
            <person name="Wu B."/>
            <person name="Xu Z."/>
            <person name="Knudson A."/>
            <person name="Carlson A."/>
            <person name="Chen N."/>
            <person name="Kovaka S."/>
            <person name="LaButti K."/>
            <person name="Lipzen A."/>
            <person name="Pennachio C."/>
            <person name="Riley R."/>
            <person name="Schakwitz W."/>
            <person name="Umezawa K."/>
            <person name="Ohm R.A."/>
            <person name="Grigoriev I.V."/>
            <person name="Nagy L.G."/>
            <person name="Gibbons J."/>
            <person name="Hibbett D."/>
        </authorList>
    </citation>
    <scope>NUCLEOTIDE SEQUENCE [LARGE SCALE GENOMIC DNA]</scope>
    <source>
        <strain evidence="1">ALCF2SS1-6</strain>
    </source>
</reference>
<evidence type="ECO:0000313" key="2">
    <source>
        <dbReference type="Proteomes" id="UP000313359"/>
    </source>
</evidence>
<dbReference type="Proteomes" id="UP000313359">
    <property type="component" value="Unassembled WGS sequence"/>
</dbReference>
<proteinExistence type="predicted"/>
<gene>
    <name evidence="1" type="ORF">L227DRAFT_161599</name>
</gene>
<sequence length="111" mass="12369">MMHRHIRALKHLHLRELAYPATACYTVLCAGGVLSSSRRPKRGGPVPASASSLRFHAYVRALCNSLVRYARAFGRRGVVPAHKWRTRRVIAGPVSVSPSHACLRLLEQVQF</sequence>
<dbReference type="EMBL" id="ML122270">
    <property type="protein sequence ID" value="RPD59454.1"/>
    <property type="molecule type" value="Genomic_DNA"/>
</dbReference>
<dbReference type="AlphaFoldDB" id="A0A5C2S8R5"/>
<accession>A0A5C2S8R5</accession>
<evidence type="ECO:0000313" key="1">
    <source>
        <dbReference type="EMBL" id="RPD59454.1"/>
    </source>
</evidence>
<name>A0A5C2S8R5_9APHY</name>
<organism evidence="1 2">
    <name type="scientific">Lentinus tigrinus ALCF2SS1-6</name>
    <dbReference type="NCBI Taxonomy" id="1328759"/>
    <lineage>
        <taxon>Eukaryota</taxon>
        <taxon>Fungi</taxon>
        <taxon>Dikarya</taxon>
        <taxon>Basidiomycota</taxon>
        <taxon>Agaricomycotina</taxon>
        <taxon>Agaricomycetes</taxon>
        <taxon>Polyporales</taxon>
        <taxon>Polyporaceae</taxon>
        <taxon>Lentinus</taxon>
    </lineage>
</organism>
<protein>
    <submittedName>
        <fullName evidence="1">Uncharacterized protein</fullName>
    </submittedName>
</protein>